<gene>
    <name evidence="2" type="ORF">MNBD_NITROSPINAE02-49</name>
</gene>
<sequence length="352" mass="39397">MVLPEKIISPAGGPLPELKLLIDGEETFDAILRLINGAKRSIIVQTFIWRNDHIGAKVARAMLEAAKRGVKVDISKDAAGTYFEIGDLIGGRPSMVFACGNLRNHPNVNVRVDLLKNIDHSKYFIIDKRYTIFGGMNIGDEYHKKWRDYMVFIDSPEFSEAFENKTRSFAKWPLHGQMFLAVNDRSITEIHHGVLEAIKSARKNIILEHAYFSQTSVINALVEASHKGVEITVILPESPGTHLYANRMTINILLANCSPKRLAIYLLPGMTHAKVGVIDDSLVIIGSANLTPRSMRRSREVALFARGRVDDPFVMRLKESLLADIDKSRTIASPFKFTLPQNIAAVTGKYTW</sequence>
<dbReference type="SMART" id="SM00155">
    <property type="entry name" value="PLDc"/>
    <property type="match status" value="2"/>
</dbReference>
<dbReference type="Gene3D" id="3.30.870.10">
    <property type="entry name" value="Endonuclease Chain A"/>
    <property type="match status" value="2"/>
</dbReference>
<dbReference type="InterPro" id="IPR001736">
    <property type="entry name" value="PLipase_D/transphosphatidylase"/>
</dbReference>
<dbReference type="Pfam" id="PF13091">
    <property type="entry name" value="PLDc_2"/>
    <property type="match status" value="2"/>
</dbReference>
<dbReference type="GO" id="GO:0030572">
    <property type="term" value="F:phosphatidyltransferase activity"/>
    <property type="evidence" value="ECO:0007669"/>
    <property type="project" value="UniProtKB-ARBA"/>
</dbReference>
<dbReference type="EMBL" id="UOGE01000047">
    <property type="protein sequence ID" value="VAX19702.1"/>
    <property type="molecule type" value="Genomic_DNA"/>
</dbReference>
<evidence type="ECO:0000313" key="2">
    <source>
        <dbReference type="EMBL" id="VAX19702.1"/>
    </source>
</evidence>
<dbReference type="PROSITE" id="PS50035">
    <property type="entry name" value="PLD"/>
    <property type="match status" value="2"/>
</dbReference>
<name>A0A3B1BVE2_9ZZZZ</name>
<accession>A0A3B1BVE2</accession>
<dbReference type="SUPFAM" id="SSF56024">
    <property type="entry name" value="Phospholipase D/nuclease"/>
    <property type="match status" value="2"/>
</dbReference>
<dbReference type="InterPro" id="IPR025202">
    <property type="entry name" value="PLD-like_dom"/>
</dbReference>
<proteinExistence type="predicted"/>
<dbReference type="GO" id="GO:0032049">
    <property type="term" value="P:cardiolipin biosynthetic process"/>
    <property type="evidence" value="ECO:0007669"/>
    <property type="project" value="UniProtKB-ARBA"/>
</dbReference>
<dbReference type="EC" id="2.7.8.-" evidence="2"/>
<feature type="domain" description="PLD phosphodiesterase" evidence="1">
    <location>
        <begin position="267"/>
        <end position="294"/>
    </location>
</feature>
<dbReference type="AlphaFoldDB" id="A0A3B1BVE2"/>
<dbReference type="PANTHER" id="PTHR21248">
    <property type="entry name" value="CARDIOLIPIN SYNTHASE"/>
    <property type="match status" value="1"/>
</dbReference>
<reference evidence="2" key="1">
    <citation type="submission" date="2018-06" db="EMBL/GenBank/DDBJ databases">
        <authorList>
            <person name="Zhirakovskaya E."/>
        </authorList>
    </citation>
    <scope>NUCLEOTIDE SEQUENCE</scope>
</reference>
<protein>
    <submittedName>
        <fullName evidence="2">Cardiolipin synthetase</fullName>
        <ecNumber evidence="2">2.7.8.-</ecNumber>
    </submittedName>
</protein>
<organism evidence="2">
    <name type="scientific">hydrothermal vent metagenome</name>
    <dbReference type="NCBI Taxonomy" id="652676"/>
    <lineage>
        <taxon>unclassified sequences</taxon>
        <taxon>metagenomes</taxon>
        <taxon>ecological metagenomes</taxon>
    </lineage>
</organism>
<dbReference type="PANTHER" id="PTHR21248:SF12">
    <property type="entry name" value="CARDIOLIPIN SYNTHASE C"/>
    <property type="match status" value="1"/>
</dbReference>
<feature type="domain" description="PLD phosphodiesterase" evidence="1">
    <location>
        <begin position="115"/>
        <end position="142"/>
    </location>
</feature>
<evidence type="ECO:0000259" key="1">
    <source>
        <dbReference type="PROSITE" id="PS50035"/>
    </source>
</evidence>
<keyword evidence="2" id="KW-0808">Transferase</keyword>